<protein>
    <submittedName>
        <fullName evidence="1">Uncharacterized protein</fullName>
    </submittedName>
</protein>
<organism evidence="1 2">
    <name type="scientific">Kingella oralis ATCC 51147</name>
    <dbReference type="NCBI Taxonomy" id="629741"/>
    <lineage>
        <taxon>Bacteria</taxon>
        <taxon>Pseudomonadati</taxon>
        <taxon>Pseudomonadota</taxon>
        <taxon>Betaproteobacteria</taxon>
        <taxon>Neisseriales</taxon>
        <taxon>Neisseriaceae</taxon>
        <taxon>Kingella</taxon>
    </lineage>
</organism>
<dbReference type="HOGENOM" id="CLU_2464916_0_0_4"/>
<name>C4GEJ4_9NEIS</name>
<keyword evidence="2" id="KW-1185">Reference proteome</keyword>
<sequence>MGHDKVSIAIRQPEITVCAFSGCQIIGAGWTGVQFRLGAGLSGASDFRLPRGWFAPKRTHANLSLQKPRYAITSSPHFCSKITKEKRV</sequence>
<accession>C4GEJ4</accession>
<dbReference type="AlphaFoldDB" id="C4GEJ4"/>
<dbReference type="STRING" id="629741.GCWU000324_00080"/>
<dbReference type="Proteomes" id="UP000003009">
    <property type="component" value="Unassembled WGS sequence"/>
</dbReference>
<reference evidence="1" key="1">
    <citation type="submission" date="2009-04" db="EMBL/GenBank/DDBJ databases">
        <authorList>
            <person name="Weinstock G."/>
            <person name="Sodergren E."/>
            <person name="Clifton S."/>
            <person name="Fulton L."/>
            <person name="Fulton B."/>
            <person name="Courtney L."/>
            <person name="Fronick C."/>
            <person name="Harrison M."/>
            <person name="Strong C."/>
            <person name="Farmer C."/>
            <person name="Delahaunty K."/>
            <person name="Markovic C."/>
            <person name="Hall O."/>
            <person name="Minx P."/>
            <person name="Tomlinson C."/>
            <person name="Mitreva M."/>
            <person name="Nelson J."/>
            <person name="Hou S."/>
            <person name="Wollam A."/>
            <person name="Pepin K.H."/>
            <person name="Johnson M."/>
            <person name="Bhonagiri V."/>
            <person name="Nash W.E."/>
            <person name="Warren W."/>
            <person name="Chinwalla A."/>
            <person name="Mardis E.R."/>
            <person name="Wilson R.K."/>
        </authorList>
    </citation>
    <scope>NUCLEOTIDE SEQUENCE [LARGE SCALE GENOMIC DNA]</scope>
    <source>
        <strain evidence="1">ATCC 51147</strain>
    </source>
</reference>
<proteinExistence type="predicted"/>
<comment type="caution">
    <text evidence="1">The sequence shown here is derived from an EMBL/GenBank/DDBJ whole genome shotgun (WGS) entry which is preliminary data.</text>
</comment>
<evidence type="ECO:0000313" key="1">
    <source>
        <dbReference type="EMBL" id="EEP69603.1"/>
    </source>
</evidence>
<dbReference type="EMBL" id="ACJW02000001">
    <property type="protein sequence ID" value="EEP69603.1"/>
    <property type="molecule type" value="Genomic_DNA"/>
</dbReference>
<evidence type="ECO:0000313" key="2">
    <source>
        <dbReference type="Proteomes" id="UP000003009"/>
    </source>
</evidence>
<gene>
    <name evidence="1" type="ORF">GCWU000324_00080</name>
</gene>